<keyword evidence="3" id="KW-0813">Transport</keyword>
<comment type="caution">
    <text evidence="7">The sequence shown here is derived from an EMBL/GenBank/DDBJ whole genome shotgun (WGS) entry which is preliminary data.</text>
</comment>
<keyword evidence="4" id="KW-0732">Signal</keyword>
<comment type="subcellular location">
    <subcellularLocation>
        <location evidence="1">Cell envelope</location>
    </subcellularLocation>
</comment>
<dbReference type="InterPro" id="IPR051313">
    <property type="entry name" value="Bact_iron-sidero_bind"/>
</dbReference>
<protein>
    <recommendedName>
        <fullName evidence="6">Fe/B12 periplasmic-binding domain-containing protein</fullName>
    </recommendedName>
</protein>
<evidence type="ECO:0000259" key="6">
    <source>
        <dbReference type="PROSITE" id="PS50983"/>
    </source>
</evidence>
<feature type="region of interest" description="Disordered" evidence="5">
    <location>
        <begin position="233"/>
        <end position="270"/>
    </location>
</feature>
<evidence type="ECO:0000313" key="7">
    <source>
        <dbReference type="EMBL" id="GAA0939220.1"/>
    </source>
</evidence>
<reference evidence="7 8" key="1">
    <citation type="journal article" date="2019" name="Int. J. Syst. Evol. Microbiol.">
        <title>The Global Catalogue of Microorganisms (GCM) 10K type strain sequencing project: providing services to taxonomists for standard genome sequencing and annotation.</title>
        <authorList>
            <consortium name="The Broad Institute Genomics Platform"/>
            <consortium name="The Broad Institute Genome Sequencing Center for Infectious Disease"/>
            <person name="Wu L."/>
            <person name="Ma J."/>
        </authorList>
    </citation>
    <scope>NUCLEOTIDE SEQUENCE [LARGE SCALE GENOMIC DNA]</scope>
    <source>
        <strain evidence="7 8">JCM 11136</strain>
    </source>
</reference>
<dbReference type="Pfam" id="PF01497">
    <property type="entry name" value="Peripla_BP_2"/>
    <property type="match status" value="1"/>
</dbReference>
<evidence type="ECO:0000256" key="4">
    <source>
        <dbReference type="ARBA" id="ARBA00022729"/>
    </source>
</evidence>
<evidence type="ECO:0000256" key="3">
    <source>
        <dbReference type="ARBA" id="ARBA00022448"/>
    </source>
</evidence>
<dbReference type="RefSeq" id="WP_343952403.1">
    <property type="nucleotide sequence ID" value="NZ_BAAAHQ010000025.1"/>
</dbReference>
<dbReference type="PANTHER" id="PTHR30532">
    <property type="entry name" value="IRON III DICITRATE-BINDING PERIPLASMIC PROTEIN"/>
    <property type="match status" value="1"/>
</dbReference>
<evidence type="ECO:0000313" key="8">
    <source>
        <dbReference type="Proteomes" id="UP001501578"/>
    </source>
</evidence>
<name>A0ABN1Q8P6_9ACTN</name>
<dbReference type="InterPro" id="IPR002491">
    <property type="entry name" value="ABC_transptr_periplasmic_BD"/>
</dbReference>
<keyword evidence="8" id="KW-1185">Reference proteome</keyword>
<feature type="domain" description="Fe/B12 periplasmic-binding" evidence="6">
    <location>
        <begin position="69"/>
        <end position="270"/>
    </location>
</feature>
<sequence>MTTEDRGHETDHRNALEPVKRRLVPLVLAAPLLLAACGTTTTTGSAPPTPTVTITAANGEVTVPVTDTGIWALDYQTAINLLALGVVPSHAGRYTYDPDPYVKAAYALLERAGVKLVEPGKAELVAAAEPELVVGRPNMGNDEIVPRLGGIAPVVTLPGLPVLEKELGTLGAITGRGDRASALAARLERKLSDLAGRVKSSEFAGDSVSVLSACGEDGYCVYGDARGFGRSSATSAWFGPRHRRRKATSGATRPSRRRTWSSSRPTSSSP</sequence>
<accession>A0ABN1Q8P6</accession>
<evidence type="ECO:0000256" key="2">
    <source>
        <dbReference type="ARBA" id="ARBA00008814"/>
    </source>
</evidence>
<evidence type="ECO:0000256" key="1">
    <source>
        <dbReference type="ARBA" id="ARBA00004196"/>
    </source>
</evidence>
<dbReference type="SUPFAM" id="SSF53807">
    <property type="entry name" value="Helical backbone' metal receptor"/>
    <property type="match status" value="1"/>
</dbReference>
<organism evidence="7 8">
    <name type="scientific">Nonomuraea longicatena</name>
    <dbReference type="NCBI Taxonomy" id="83682"/>
    <lineage>
        <taxon>Bacteria</taxon>
        <taxon>Bacillati</taxon>
        <taxon>Actinomycetota</taxon>
        <taxon>Actinomycetes</taxon>
        <taxon>Streptosporangiales</taxon>
        <taxon>Streptosporangiaceae</taxon>
        <taxon>Nonomuraea</taxon>
    </lineage>
</organism>
<dbReference type="Proteomes" id="UP001501578">
    <property type="component" value="Unassembled WGS sequence"/>
</dbReference>
<dbReference type="PROSITE" id="PS50983">
    <property type="entry name" value="FE_B12_PBP"/>
    <property type="match status" value="1"/>
</dbReference>
<dbReference type="Gene3D" id="3.40.50.1980">
    <property type="entry name" value="Nitrogenase molybdenum iron protein domain"/>
    <property type="match status" value="2"/>
</dbReference>
<dbReference type="EMBL" id="BAAAHQ010000025">
    <property type="protein sequence ID" value="GAA0939220.1"/>
    <property type="molecule type" value="Genomic_DNA"/>
</dbReference>
<dbReference type="PANTHER" id="PTHR30532:SF1">
    <property type="entry name" value="IRON(3+)-HYDROXAMATE-BINDING PROTEIN FHUD"/>
    <property type="match status" value="1"/>
</dbReference>
<proteinExistence type="inferred from homology"/>
<evidence type="ECO:0000256" key="5">
    <source>
        <dbReference type="SAM" id="MobiDB-lite"/>
    </source>
</evidence>
<gene>
    <name evidence="7" type="ORF">GCM10009560_49670</name>
</gene>
<feature type="compositionally biased region" description="Low complexity" evidence="5">
    <location>
        <begin position="260"/>
        <end position="270"/>
    </location>
</feature>
<comment type="similarity">
    <text evidence="2">Belongs to the bacterial solute-binding protein 8 family.</text>
</comment>